<proteinExistence type="predicted"/>
<reference evidence="2" key="1">
    <citation type="submission" date="2025-08" db="UniProtKB">
        <authorList>
            <consortium name="RefSeq"/>
        </authorList>
    </citation>
    <scope>IDENTIFICATION</scope>
    <source>
        <tissue evidence="2">Total insect</tissue>
    </source>
</reference>
<dbReference type="Proteomes" id="UP000515158">
    <property type="component" value="Unplaced"/>
</dbReference>
<protein>
    <submittedName>
        <fullName evidence="2">Uncharacterized protein LOC117647834</fullName>
    </submittedName>
</protein>
<gene>
    <name evidence="2" type="primary">LOC117647834</name>
</gene>
<evidence type="ECO:0000313" key="1">
    <source>
        <dbReference type="Proteomes" id="UP000515158"/>
    </source>
</evidence>
<organism evidence="2">
    <name type="scientific">Thrips palmi</name>
    <name type="common">Melon thrips</name>
    <dbReference type="NCBI Taxonomy" id="161013"/>
    <lineage>
        <taxon>Eukaryota</taxon>
        <taxon>Metazoa</taxon>
        <taxon>Ecdysozoa</taxon>
        <taxon>Arthropoda</taxon>
        <taxon>Hexapoda</taxon>
        <taxon>Insecta</taxon>
        <taxon>Pterygota</taxon>
        <taxon>Neoptera</taxon>
        <taxon>Paraneoptera</taxon>
        <taxon>Thysanoptera</taxon>
        <taxon>Terebrantia</taxon>
        <taxon>Thripoidea</taxon>
        <taxon>Thripidae</taxon>
        <taxon>Thrips</taxon>
    </lineage>
</organism>
<name>A0A6P8ZBX4_THRPL</name>
<sequence length="191" mass="21693">MHYNGRSNFKEMAATGYPQSGEIRWDYFKGDKLKDAQLFRIQMLSWTADCCRVLAEGEEYSEAADTQESRLEVPLSQGKQAACQIVPPDKAHPDFQVVPYPMDIPAKLPDQIVKVLELCPLCGQPNRKSSKENQKLHLLQSHAQCIFSRPVGMALAKYEEVLYTRVQEVISFCNVLWQSHLLPVHLALFIG</sequence>
<dbReference type="RefSeq" id="XP_034245697.1">
    <property type="nucleotide sequence ID" value="XM_034389806.1"/>
</dbReference>
<accession>A0A6P8ZBX4</accession>
<dbReference type="AlphaFoldDB" id="A0A6P8ZBX4"/>
<dbReference type="InParanoid" id="A0A6P8ZBX4"/>
<dbReference type="KEGG" id="tpal:117647834"/>
<dbReference type="GeneID" id="117647834"/>
<evidence type="ECO:0000313" key="2">
    <source>
        <dbReference type="RefSeq" id="XP_034245697.1"/>
    </source>
</evidence>
<keyword evidence="1" id="KW-1185">Reference proteome</keyword>